<feature type="domain" description="ABC transporter" evidence="6">
    <location>
        <begin position="55"/>
        <end position="288"/>
    </location>
</feature>
<keyword evidence="4" id="KW-1278">Translocase</keyword>
<dbReference type="InterPro" id="IPR003439">
    <property type="entry name" value="ABC_transporter-like_ATP-bd"/>
</dbReference>
<dbReference type="GO" id="GO:0016887">
    <property type="term" value="F:ATP hydrolysis activity"/>
    <property type="evidence" value="ECO:0007669"/>
    <property type="project" value="InterPro"/>
</dbReference>
<evidence type="ECO:0000256" key="3">
    <source>
        <dbReference type="ARBA" id="ARBA00022840"/>
    </source>
</evidence>
<evidence type="ECO:0000313" key="8">
    <source>
        <dbReference type="Proteomes" id="UP000466307"/>
    </source>
</evidence>
<dbReference type="InterPro" id="IPR017871">
    <property type="entry name" value="ABC_transporter-like_CS"/>
</dbReference>
<keyword evidence="3 7" id="KW-0067">ATP-binding</keyword>
<gene>
    <name evidence="7" type="ORF">GYA93_15490</name>
</gene>
<feature type="region of interest" description="Disordered" evidence="5">
    <location>
        <begin position="1"/>
        <end position="45"/>
    </location>
</feature>
<comment type="caution">
    <text evidence="7">The sequence shown here is derived from an EMBL/GenBank/DDBJ whole genome shotgun (WGS) entry which is preliminary data.</text>
</comment>
<evidence type="ECO:0000256" key="2">
    <source>
        <dbReference type="ARBA" id="ARBA00022741"/>
    </source>
</evidence>
<proteinExistence type="predicted"/>
<dbReference type="Pfam" id="PF00005">
    <property type="entry name" value="ABC_tran"/>
    <property type="match status" value="1"/>
</dbReference>
<dbReference type="FunFam" id="3.40.50.300:FF:000134">
    <property type="entry name" value="Iron-enterobactin ABC transporter ATP-binding protein"/>
    <property type="match status" value="1"/>
</dbReference>
<dbReference type="EMBL" id="JAADZU010000052">
    <property type="protein sequence ID" value="NDK90975.1"/>
    <property type="molecule type" value="Genomic_DNA"/>
</dbReference>
<evidence type="ECO:0000313" key="7">
    <source>
        <dbReference type="EMBL" id="NDK90975.1"/>
    </source>
</evidence>
<dbReference type="SMART" id="SM00382">
    <property type="entry name" value="AAA"/>
    <property type="match status" value="1"/>
</dbReference>
<name>A0A7K3LRS8_9ACTN</name>
<protein>
    <submittedName>
        <fullName evidence="7">Heme ABC transporter ATP-binding protein</fullName>
    </submittedName>
</protein>
<dbReference type="Proteomes" id="UP000466307">
    <property type="component" value="Unassembled WGS sequence"/>
</dbReference>
<dbReference type="NCBIfam" id="NF010068">
    <property type="entry name" value="PRK13548.1"/>
    <property type="match status" value="1"/>
</dbReference>
<keyword evidence="2" id="KW-0547">Nucleotide-binding</keyword>
<sequence length="310" mass="33642">MRGRDSDVADSVNSADSTDRDVPSNADPNNGVHDGPADLASLVPALRTPDPSAGIVGEHIEVAFGDHTILAGVDLDVRPGELVALVGPNGCGKSTLLSVLSGMRKPRAGRVLLDGTDIAHTHERDRAKLRSLVTQHNRVDTPFTVGEVVSMGRYPWLRTPQAVDSPRMIAEAIDRCDLSGIVNRPFPHLSGGQQARVSLARALAQNTPIMMLDEPTAALDIRHQEQVLQVLTEHRRSGATILLVVHDLTLAAAYADRVALMKDGHIVAYGETREVMTETLLAYIYDHPVDIFERDGRLIVLPQRRLPIAD</sequence>
<evidence type="ECO:0000256" key="5">
    <source>
        <dbReference type="SAM" id="MobiDB-lite"/>
    </source>
</evidence>
<dbReference type="InterPro" id="IPR003593">
    <property type="entry name" value="AAA+_ATPase"/>
</dbReference>
<dbReference type="CDD" id="cd03214">
    <property type="entry name" value="ABC_Iron-Siderophores_B12_Hemin"/>
    <property type="match status" value="1"/>
</dbReference>
<dbReference type="SUPFAM" id="SSF52540">
    <property type="entry name" value="P-loop containing nucleoside triphosphate hydrolases"/>
    <property type="match status" value="1"/>
</dbReference>
<organism evidence="7 8">
    <name type="scientific">Gordonia desulfuricans</name>
    <dbReference type="NCBI Taxonomy" id="89051"/>
    <lineage>
        <taxon>Bacteria</taxon>
        <taxon>Bacillati</taxon>
        <taxon>Actinomycetota</taxon>
        <taxon>Actinomycetes</taxon>
        <taxon>Mycobacteriales</taxon>
        <taxon>Gordoniaceae</taxon>
        <taxon>Gordonia</taxon>
    </lineage>
</organism>
<evidence type="ECO:0000259" key="6">
    <source>
        <dbReference type="PROSITE" id="PS50893"/>
    </source>
</evidence>
<keyword evidence="8" id="KW-1185">Reference proteome</keyword>
<keyword evidence="1" id="KW-0813">Transport</keyword>
<reference evidence="7 8" key="1">
    <citation type="submission" date="2020-01" db="EMBL/GenBank/DDBJ databases">
        <title>Investigation of new actinobacteria for the biodesulphurisation of diesel fuel.</title>
        <authorList>
            <person name="Athi Narayanan S.M."/>
        </authorList>
    </citation>
    <scope>NUCLEOTIDE SEQUENCE [LARGE SCALE GENOMIC DNA]</scope>
    <source>
        <strain evidence="7 8">213E</strain>
    </source>
</reference>
<evidence type="ECO:0000256" key="4">
    <source>
        <dbReference type="ARBA" id="ARBA00022967"/>
    </source>
</evidence>
<dbReference type="PROSITE" id="PS00211">
    <property type="entry name" value="ABC_TRANSPORTER_1"/>
    <property type="match status" value="1"/>
</dbReference>
<dbReference type="PROSITE" id="PS50893">
    <property type="entry name" value="ABC_TRANSPORTER_2"/>
    <property type="match status" value="1"/>
</dbReference>
<dbReference type="Gene3D" id="3.40.50.300">
    <property type="entry name" value="P-loop containing nucleotide triphosphate hydrolases"/>
    <property type="match status" value="1"/>
</dbReference>
<dbReference type="GO" id="GO:0005524">
    <property type="term" value="F:ATP binding"/>
    <property type="evidence" value="ECO:0007669"/>
    <property type="project" value="UniProtKB-KW"/>
</dbReference>
<accession>A0A7K3LRS8</accession>
<evidence type="ECO:0000256" key="1">
    <source>
        <dbReference type="ARBA" id="ARBA00022448"/>
    </source>
</evidence>
<dbReference type="InterPro" id="IPR027417">
    <property type="entry name" value="P-loop_NTPase"/>
</dbReference>
<dbReference type="PANTHER" id="PTHR42794">
    <property type="entry name" value="HEMIN IMPORT ATP-BINDING PROTEIN HMUV"/>
    <property type="match status" value="1"/>
</dbReference>
<dbReference type="PANTHER" id="PTHR42794:SF1">
    <property type="entry name" value="HEMIN IMPORT ATP-BINDING PROTEIN HMUV"/>
    <property type="match status" value="1"/>
</dbReference>
<dbReference type="AlphaFoldDB" id="A0A7K3LRS8"/>